<evidence type="ECO:0000313" key="4">
    <source>
        <dbReference type="EMBL" id="EIM05708.1"/>
    </source>
</evidence>
<dbReference type="PANTHER" id="PTHR30576">
    <property type="entry name" value="COLANIC BIOSYNTHESIS UDP-GLUCOSE LIPID CARRIER TRANSFERASE"/>
    <property type="match status" value="1"/>
</dbReference>
<keyword evidence="2" id="KW-1133">Transmembrane helix</keyword>
<gene>
    <name evidence="4" type="ORF">A1A1_14774</name>
</gene>
<proteinExistence type="inferred from homology"/>
<dbReference type="Proteomes" id="UP000004725">
    <property type="component" value="Unassembled WGS sequence"/>
</dbReference>
<comment type="caution">
    <text evidence="4">The sequence shown here is derived from an EMBL/GenBank/DDBJ whole genome shotgun (WGS) entry which is preliminary data.</text>
</comment>
<feature type="transmembrane region" description="Helical" evidence="2">
    <location>
        <begin position="20"/>
        <end position="40"/>
    </location>
</feature>
<dbReference type="AlphaFoldDB" id="A0AA87ILK6"/>
<evidence type="ECO:0000256" key="2">
    <source>
        <dbReference type="SAM" id="Phobius"/>
    </source>
</evidence>
<dbReference type="InterPro" id="IPR003362">
    <property type="entry name" value="Bact_transf"/>
</dbReference>
<dbReference type="GO" id="GO:0016780">
    <property type="term" value="F:phosphotransferase activity, for other substituted phosphate groups"/>
    <property type="evidence" value="ECO:0007669"/>
    <property type="project" value="TreeGrafter"/>
</dbReference>
<evidence type="ECO:0000259" key="3">
    <source>
        <dbReference type="Pfam" id="PF02397"/>
    </source>
</evidence>
<feature type="domain" description="Bacterial sugar transferase" evidence="3">
    <location>
        <begin position="14"/>
        <end position="188"/>
    </location>
</feature>
<keyword evidence="2" id="KW-0812">Transmembrane</keyword>
<evidence type="ECO:0000256" key="1">
    <source>
        <dbReference type="ARBA" id="ARBA00006464"/>
    </source>
</evidence>
<protein>
    <submittedName>
        <fullName evidence="4">UDP-galactose phosphate transferase</fullName>
    </submittedName>
</protein>
<dbReference type="RefSeq" id="WP_006830912.1">
    <property type="nucleotide sequence ID" value="NZ_AJYB01000055.1"/>
</dbReference>
<organism evidence="4 5">
    <name type="scientific">Planococcus antarcticus DSM 14505</name>
    <dbReference type="NCBI Taxonomy" id="1185653"/>
    <lineage>
        <taxon>Bacteria</taxon>
        <taxon>Bacillati</taxon>
        <taxon>Bacillota</taxon>
        <taxon>Bacilli</taxon>
        <taxon>Bacillales</taxon>
        <taxon>Caryophanaceae</taxon>
        <taxon>Planococcus</taxon>
    </lineage>
</organism>
<sequence>MTVSKGGIYKRFFKRPMDFMLSLVAIIVLSPVLLVVAILVRTKLGSPVLFKQERPGLKEEIFLMYKFRTMTDRKDSEGKLLPDSIRLTKFGRILRSTSLDELPGLFNILNGDMSIIGPRPLLVQYLPLYNEQQKHRHDVRPGLSGLAQVSGRNAISWEDKFKLDVKYIKEVSFIGDCKIIFLTLKKVFVREGISSETAATMEYFEGSKETEDC</sequence>
<keyword evidence="4" id="KW-0808">Transferase</keyword>
<dbReference type="PANTHER" id="PTHR30576:SF8">
    <property type="entry name" value="UNDECAPRENYL-PHOSPHATE GALACTOSE PHOSPHOTRANSFERASE"/>
    <property type="match status" value="1"/>
</dbReference>
<evidence type="ECO:0000313" key="5">
    <source>
        <dbReference type="Proteomes" id="UP000004725"/>
    </source>
</evidence>
<dbReference type="EMBL" id="AJYB01000055">
    <property type="protein sequence ID" value="EIM05708.1"/>
    <property type="molecule type" value="Genomic_DNA"/>
</dbReference>
<accession>A0AA87ILK6</accession>
<name>A0AA87ILK6_9BACL</name>
<dbReference type="Pfam" id="PF02397">
    <property type="entry name" value="Bac_transf"/>
    <property type="match status" value="1"/>
</dbReference>
<reference evidence="4 5" key="1">
    <citation type="journal article" date="2012" name="J. Bacteriol.">
        <title>Genome Sequence of the Antarctic Psychrophile Bacterium Planococcus antarcticus DSM 14505.</title>
        <authorList>
            <person name="Margolles A."/>
            <person name="Gueimonde M."/>
            <person name="Sanchez B."/>
        </authorList>
    </citation>
    <scope>NUCLEOTIDE SEQUENCE [LARGE SCALE GENOMIC DNA]</scope>
    <source>
        <strain evidence="4 5">DSM 14505</strain>
    </source>
</reference>
<keyword evidence="2" id="KW-0472">Membrane</keyword>
<comment type="similarity">
    <text evidence="1">Belongs to the bacterial sugar transferase family.</text>
</comment>